<dbReference type="EMBL" id="CP012801">
    <property type="protein sequence ID" value="ALJ57567.1"/>
    <property type="molecule type" value="Genomic_DNA"/>
</dbReference>
<dbReference type="AlphaFoldDB" id="A0A0P0GHM9"/>
<keyword evidence="1" id="KW-1133">Transmembrane helix</keyword>
<sequence>MGAFKSKKIIYGDPSRIPYIAEEIRKSFMSEGFEVRIVDPNRGNEIYITKGGLFKAALGLRSALKVVMKPNREGNIDFEAGISIVKQQFIPTLLTVCVFSPVVIAQIWGMIKQSKLDEKAIEIAERAMYQYGNNL</sequence>
<keyword evidence="1" id="KW-0812">Transmembrane</keyword>
<feature type="transmembrane region" description="Helical" evidence="1">
    <location>
        <begin position="89"/>
        <end position="111"/>
    </location>
</feature>
<proteinExistence type="predicted"/>
<organism evidence="2 3">
    <name type="scientific">Bacteroides cellulosilyticus</name>
    <dbReference type="NCBI Taxonomy" id="246787"/>
    <lineage>
        <taxon>Bacteria</taxon>
        <taxon>Pseudomonadati</taxon>
        <taxon>Bacteroidota</taxon>
        <taxon>Bacteroidia</taxon>
        <taxon>Bacteroidales</taxon>
        <taxon>Bacteroidaceae</taxon>
        <taxon>Bacteroides</taxon>
    </lineage>
</organism>
<evidence type="ECO:0000313" key="2">
    <source>
        <dbReference type="EMBL" id="ALJ57567.1"/>
    </source>
</evidence>
<evidence type="ECO:0000256" key="1">
    <source>
        <dbReference type="SAM" id="Phobius"/>
    </source>
</evidence>
<reference evidence="2 3" key="1">
    <citation type="journal article" date="2015" name="Science">
        <title>Genetic determinants of in vivo fitness and diet responsiveness in multiple human gut Bacteroides.</title>
        <authorList>
            <person name="Wu M."/>
            <person name="McNulty N.P."/>
            <person name="Rodionov D.A."/>
            <person name="Khoroshkin M.S."/>
            <person name="Griffin N.W."/>
            <person name="Cheng J."/>
            <person name="Latreille P."/>
            <person name="Kerstetter R.A."/>
            <person name="Terrapon N."/>
            <person name="Henrissat B."/>
            <person name="Osterman A.L."/>
            <person name="Gordon J.I."/>
        </authorList>
    </citation>
    <scope>NUCLEOTIDE SEQUENCE [LARGE SCALE GENOMIC DNA]</scope>
    <source>
        <strain evidence="2 3">WH2</strain>
    </source>
</reference>
<keyword evidence="1" id="KW-0472">Membrane</keyword>
<accession>A0A0P0GHM9</accession>
<gene>
    <name evidence="2" type="ORF">BcellWH2_00291</name>
</gene>
<dbReference type="RefSeq" id="WP_029426921.1">
    <property type="nucleotide sequence ID" value="NZ_CP012801.1"/>
</dbReference>
<evidence type="ECO:0000313" key="3">
    <source>
        <dbReference type="Proteomes" id="UP000061809"/>
    </source>
</evidence>
<dbReference type="PATRIC" id="fig|246787.4.peg.304"/>
<dbReference type="KEGG" id="bcel:BcellWH2_00291"/>
<protein>
    <submittedName>
        <fullName evidence="2">Uncharacterized protein</fullName>
    </submittedName>
</protein>
<dbReference type="Proteomes" id="UP000061809">
    <property type="component" value="Chromosome"/>
</dbReference>
<name>A0A0P0GHM9_9BACE</name>